<dbReference type="AlphaFoldDB" id="A0A6I9S2Q1"/>
<evidence type="ECO:0000256" key="7">
    <source>
        <dbReference type="ARBA" id="ARBA00022989"/>
    </source>
</evidence>
<dbReference type="PANTHER" id="PTHR33203:SF44">
    <property type="entry name" value="OLEOSIN 20.3 KDA"/>
    <property type="match status" value="1"/>
</dbReference>
<comment type="function">
    <text evidence="1">May have a structural role to stabilize the lipid body during desiccation of the seed by preventing coalescence of the oil. Probably interacts with both lipid and phospholipid moieties of lipid bodies. May also provide recognition signals for specific lipase anchorage in lipolysis during seedling growth.</text>
</comment>
<evidence type="ECO:0000256" key="1">
    <source>
        <dbReference type="ARBA" id="ARBA00002582"/>
    </source>
</evidence>
<dbReference type="GO" id="GO:0010344">
    <property type="term" value="P:seed oilbody biogenesis"/>
    <property type="evidence" value="ECO:0007669"/>
    <property type="project" value="TreeGrafter"/>
</dbReference>
<proteinExistence type="inferred from homology"/>
<dbReference type="GO" id="GO:0019915">
    <property type="term" value="P:lipid storage"/>
    <property type="evidence" value="ECO:0007669"/>
    <property type="project" value="TreeGrafter"/>
</dbReference>
<evidence type="ECO:0000256" key="2">
    <source>
        <dbReference type="ARBA" id="ARBA00004141"/>
    </source>
</evidence>
<keyword evidence="5" id="KW-0551">Lipid droplet</keyword>
<comment type="similarity">
    <text evidence="4">Belongs to the oleosin family.</text>
</comment>
<keyword evidence="8 9" id="KW-0472">Membrane</keyword>
<accession>A0A6I9S2Q1</accession>
<protein>
    <submittedName>
        <fullName evidence="11">Oleosin 5</fullName>
    </submittedName>
</protein>
<feature type="transmembrane region" description="Helical" evidence="9">
    <location>
        <begin position="32"/>
        <end position="53"/>
    </location>
</feature>
<dbReference type="GO" id="GO:0016020">
    <property type="term" value="C:membrane"/>
    <property type="evidence" value="ECO:0007669"/>
    <property type="project" value="UniProtKB-SubCell"/>
</dbReference>
<dbReference type="GO" id="GO:0012511">
    <property type="term" value="C:monolayer-surrounded lipid storage body"/>
    <property type="evidence" value="ECO:0007669"/>
    <property type="project" value="InterPro"/>
</dbReference>
<evidence type="ECO:0000256" key="8">
    <source>
        <dbReference type="ARBA" id="ARBA00023136"/>
    </source>
</evidence>
<evidence type="ECO:0000256" key="5">
    <source>
        <dbReference type="ARBA" id="ARBA00022677"/>
    </source>
</evidence>
<dbReference type="Proteomes" id="UP000504607">
    <property type="component" value="Chromosome 13"/>
</dbReference>
<reference evidence="11" key="1">
    <citation type="submission" date="2025-08" db="UniProtKB">
        <authorList>
            <consortium name="RefSeq"/>
        </authorList>
    </citation>
    <scope>IDENTIFICATION</scope>
</reference>
<keyword evidence="6 9" id="KW-0812">Transmembrane</keyword>
<dbReference type="GeneID" id="105056216"/>
<keyword evidence="7 9" id="KW-1133">Transmembrane helix</keyword>
<dbReference type="RefSeq" id="XP_010936629.1">
    <property type="nucleotide sequence ID" value="XM_010938327.2"/>
</dbReference>
<evidence type="ECO:0000313" key="11">
    <source>
        <dbReference type="RefSeq" id="XP_010936629.1"/>
    </source>
</evidence>
<dbReference type="GO" id="GO:0050826">
    <property type="term" value="P:response to freezing"/>
    <property type="evidence" value="ECO:0007669"/>
    <property type="project" value="TreeGrafter"/>
</dbReference>
<comment type="subcellular location">
    <subcellularLocation>
        <location evidence="3">Lipid droplet</location>
    </subcellularLocation>
    <subcellularLocation>
        <location evidence="2">Membrane</location>
        <topology evidence="2">Multi-pass membrane protein</topology>
    </subcellularLocation>
</comment>
<evidence type="ECO:0000256" key="4">
    <source>
        <dbReference type="ARBA" id="ARBA00010858"/>
    </source>
</evidence>
<feature type="transmembrane region" description="Helical" evidence="9">
    <location>
        <begin position="88"/>
        <end position="109"/>
    </location>
</feature>
<evidence type="ECO:0000256" key="9">
    <source>
        <dbReference type="SAM" id="Phobius"/>
    </source>
</evidence>
<dbReference type="InterPro" id="IPR000136">
    <property type="entry name" value="Oleosin"/>
</dbReference>
<dbReference type="InParanoid" id="A0A6I9S2Q1"/>
<sequence>MAERHHQAPPPAAMEERIKGLLPQKGPSASHVLAVVTLLPIGGILLALSGIILTGTVIGFAVVTPLFVIFSPVLVPAALAIGLAVMGFLASGASGLTALMSLSWVVSYVKGRRGPKRRPPRGSAAC</sequence>
<evidence type="ECO:0000256" key="3">
    <source>
        <dbReference type="ARBA" id="ARBA00004502"/>
    </source>
</evidence>
<dbReference type="KEGG" id="egu:105056216"/>
<dbReference type="PANTHER" id="PTHR33203">
    <property type="entry name" value="OLEOSIN"/>
    <property type="match status" value="1"/>
</dbReference>
<keyword evidence="10" id="KW-1185">Reference proteome</keyword>
<organism evidence="10 11">
    <name type="scientific">Elaeis guineensis var. tenera</name>
    <name type="common">Oil palm</name>
    <dbReference type="NCBI Taxonomy" id="51953"/>
    <lineage>
        <taxon>Eukaryota</taxon>
        <taxon>Viridiplantae</taxon>
        <taxon>Streptophyta</taxon>
        <taxon>Embryophyta</taxon>
        <taxon>Tracheophyta</taxon>
        <taxon>Spermatophyta</taxon>
        <taxon>Magnoliopsida</taxon>
        <taxon>Liliopsida</taxon>
        <taxon>Arecaceae</taxon>
        <taxon>Arecoideae</taxon>
        <taxon>Cocoseae</taxon>
        <taxon>Elaeidinae</taxon>
        <taxon>Elaeis</taxon>
    </lineage>
</organism>
<dbReference type="OrthoDB" id="1929188at2759"/>
<evidence type="ECO:0000256" key="6">
    <source>
        <dbReference type="ARBA" id="ARBA00022692"/>
    </source>
</evidence>
<evidence type="ECO:0000313" key="10">
    <source>
        <dbReference type="Proteomes" id="UP000504607"/>
    </source>
</evidence>
<feature type="transmembrane region" description="Helical" evidence="9">
    <location>
        <begin position="60"/>
        <end position="82"/>
    </location>
</feature>
<name>A0A6I9S2Q1_ELAGV</name>
<dbReference type="Pfam" id="PF01277">
    <property type="entry name" value="Oleosin"/>
    <property type="match status" value="1"/>
</dbReference>
<gene>
    <name evidence="11" type="primary">LOC105056216</name>
</gene>